<comment type="caution">
    <text evidence="3">The sequence shown here is derived from an EMBL/GenBank/DDBJ whole genome shotgun (WGS) entry which is preliminary data.</text>
</comment>
<proteinExistence type="predicted"/>
<sequence>MFPPQQQFVNYDPHSVYPYGPPMSFGIPYPPVSLPPGAQPVIPDLGPPSRGASHNPTPRPTKRPPKRHMRMPEPDSSSSSSDEDGPVIPSMPSPHVPVIPRSHSRSHSRNGPVTPGPSFPLPQVIPPEMSMPEPRSHTPGPRLSPGQYGPRGQHPVRRATTPHSPRRDISEDPPLHANSHSQHHRSYSQGNYPRYNDAHLREDPRQRNPLPTPPQDIFERSPYIRLLDDLKRPPEETTLRNHRPGRHEIIIGPAQSPPPVAPPPAPTPVVTPEVSHQAATRKRGKHSDGPPYIYDYNPAQPSLPPVRDSPRSRHRPTTPVQVAAPPSPAPSHHSRRSIRDLTLTPPGQRPAPPPIVVKHNNEYGDLTPYSAHSVHYREKTYPTAYHLFEAFKFLEARPDIAERIRRAKGGGEVRGVVEDYVGFTPSDWEDRAPQMMDLALYHKFLEYPELRELLLRTEGSEIVFDETDDEYWGLGIVGNGANELGKSLVRVREKMRNEYNK</sequence>
<gene>
    <name evidence="3" type="ORF">NLI96_g13001</name>
</gene>
<dbReference type="AlphaFoldDB" id="A0AAD5UQ66"/>
<feature type="region of interest" description="Disordered" evidence="1">
    <location>
        <begin position="27"/>
        <end position="354"/>
    </location>
</feature>
<dbReference type="EMBL" id="JANAWD010001397">
    <property type="protein sequence ID" value="KAJ3473432.1"/>
    <property type="molecule type" value="Genomic_DNA"/>
</dbReference>
<name>A0AAD5UQ66_9APHY</name>
<keyword evidence="4" id="KW-1185">Reference proteome</keyword>
<dbReference type="SUPFAM" id="SSF143990">
    <property type="entry name" value="YbiA-like"/>
    <property type="match status" value="1"/>
</dbReference>
<dbReference type="Proteomes" id="UP001212997">
    <property type="component" value="Unassembled WGS sequence"/>
</dbReference>
<dbReference type="InterPro" id="IPR037238">
    <property type="entry name" value="YbiA-like_sf"/>
</dbReference>
<accession>A0AAD5UQ66</accession>
<feature type="compositionally biased region" description="Pro residues" evidence="1">
    <location>
        <begin position="114"/>
        <end position="125"/>
    </location>
</feature>
<reference evidence="3" key="1">
    <citation type="submission" date="2022-07" db="EMBL/GenBank/DDBJ databases">
        <title>Genome Sequence of Physisporinus lineatus.</title>
        <authorList>
            <person name="Buettner E."/>
        </authorList>
    </citation>
    <scope>NUCLEOTIDE SEQUENCE</scope>
    <source>
        <strain evidence="3">VT162</strain>
    </source>
</reference>
<dbReference type="CDD" id="cd15457">
    <property type="entry name" value="NADAR"/>
    <property type="match status" value="1"/>
</dbReference>
<feature type="compositionally biased region" description="Basic and acidic residues" evidence="1">
    <location>
        <begin position="165"/>
        <end position="174"/>
    </location>
</feature>
<evidence type="ECO:0000256" key="1">
    <source>
        <dbReference type="SAM" id="MobiDB-lite"/>
    </source>
</evidence>
<dbReference type="Gene3D" id="1.10.357.40">
    <property type="entry name" value="YbiA-like"/>
    <property type="match status" value="1"/>
</dbReference>
<feature type="compositionally biased region" description="Basic and acidic residues" evidence="1">
    <location>
        <begin position="226"/>
        <end position="239"/>
    </location>
</feature>
<feature type="compositionally biased region" description="Basic residues" evidence="1">
    <location>
        <begin position="60"/>
        <end position="69"/>
    </location>
</feature>
<evidence type="ECO:0000313" key="4">
    <source>
        <dbReference type="Proteomes" id="UP001212997"/>
    </source>
</evidence>
<dbReference type="Pfam" id="PF08719">
    <property type="entry name" value="NADAR"/>
    <property type="match status" value="1"/>
</dbReference>
<protein>
    <recommendedName>
        <fullName evidence="2">NADAR domain-containing protein</fullName>
    </recommendedName>
</protein>
<feature type="compositionally biased region" description="Basic and acidic residues" evidence="1">
    <location>
        <begin position="196"/>
        <end position="206"/>
    </location>
</feature>
<feature type="compositionally biased region" description="Pro residues" evidence="1">
    <location>
        <begin position="28"/>
        <end position="38"/>
    </location>
</feature>
<evidence type="ECO:0000313" key="3">
    <source>
        <dbReference type="EMBL" id="KAJ3473432.1"/>
    </source>
</evidence>
<feature type="domain" description="NADAR" evidence="2">
    <location>
        <begin position="370"/>
        <end position="496"/>
    </location>
</feature>
<evidence type="ECO:0000259" key="2">
    <source>
        <dbReference type="Pfam" id="PF08719"/>
    </source>
</evidence>
<feature type="compositionally biased region" description="Pro residues" evidence="1">
    <location>
        <begin position="255"/>
        <end position="269"/>
    </location>
</feature>
<organism evidence="3 4">
    <name type="scientific">Meripilus lineatus</name>
    <dbReference type="NCBI Taxonomy" id="2056292"/>
    <lineage>
        <taxon>Eukaryota</taxon>
        <taxon>Fungi</taxon>
        <taxon>Dikarya</taxon>
        <taxon>Basidiomycota</taxon>
        <taxon>Agaricomycotina</taxon>
        <taxon>Agaricomycetes</taxon>
        <taxon>Polyporales</taxon>
        <taxon>Meripilaceae</taxon>
        <taxon>Meripilus</taxon>
    </lineage>
</organism>
<dbReference type="InterPro" id="IPR012816">
    <property type="entry name" value="NADAR"/>
</dbReference>